<dbReference type="InterPro" id="IPR036259">
    <property type="entry name" value="MFS_trans_sf"/>
</dbReference>
<evidence type="ECO:0000313" key="7">
    <source>
        <dbReference type="Proteomes" id="UP001496627"/>
    </source>
</evidence>
<protein>
    <submittedName>
        <fullName evidence="6">MFS transporter</fullName>
    </submittedName>
</protein>
<comment type="caution">
    <text evidence="6">The sequence shown here is derived from an EMBL/GenBank/DDBJ whole genome shotgun (WGS) entry which is preliminary data.</text>
</comment>
<feature type="transmembrane region" description="Helical" evidence="4">
    <location>
        <begin position="319"/>
        <end position="339"/>
    </location>
</feature>
<feature type="transmembrane region" description="Helical" evidence="4">
    <location>
        <begin position="15"/>
        <end position="36"/>
    </location>
</feature>
<dbReference type="InterPro" id="IPR020846">
    <property type="entry name" value="MFS_dom"/>
</dbReference>
<accession>A0ABV0M2L8</accession>
<dbReference type="Gene3D" id="1.20.1250.20">
    <property type="entry name" value="MFS general substrate transporter like domains"/>
    <property type="match status" value="2"/>
</dbReference>
<feature type="transmembrane region" description="Helical" evidence="4">
    <location>
        <begin position="100"/>
        <end position="130"/>
    </location>
</feature>
<dbReference type="CDD" id="cd17478">
    <property type="entry name" value="MFS_FsR"/>
    <property type="match status" value="1"/>
</dbReference>
<keyword evidence="3 4" id="KW-0472">Membrane</keyword>
<organism evidence="6 7">
    <name type="scientific">Neorhizobium phenanthreniclasticum</name>
    <dbReference type="NCBI Taxonomy" id="3157917"/>
    <lineage>
        <taxon>Bacteria</taxon>
        <taxon>Pseudomonadati</taxon>
        <taxon>Pseudomonadota</taxon>
        <taxon>Alphaproteobacteria</taxon>
        <taxon>Hyphomicrobiales</taxon>
        <taxon>Rhizobiaceae</taxon>
        <taxon>Rhizobium/Agrobacterium group</taxon>
        <taxon>Neorhizobium</taxon>
    </lineage>
</organism>
<evidence type="ECO:0000313" key="6">
    <source>
        <dbReference type="EMBL" id="MEQ1405214.1"/>
    </source>
</evidence>
<feature type="transmembrane region" description="Helical" evidence="4">
    <location>
        <begin position="380"/>
        <end position="399"/>
    </location>
</feature>
<feature type="transmembrane region" description="Helical" evidence="4">
    <location>
        <begin position="179"/>
        <end position="201"/>
    </location>
</feature>
<feature type="transmembrane region" description="Helical" evidence="4">
    <location>
        <begin position="351"/>
        <end position="374"/>
    </location>
</feature>
<evidence type="ECO:0000256" key="1">
    <source>
        <dbReference type="ARBA" id="ARBA00022692"/>
    </source>
</evidence>
<dbReference type="RefSeq" id="WP_348862736.1">
    <property type="nucleotide sequence ID" value="NZ_JBEAAL010000005.1"/>
</dbReference>
<keyword evidence="7" id="KW-1185">Reference proteome</keyword>
<dbReference type="Proteomes" id="UP001496627">
    <property type="component" value="Unassembled WGS sequence"/>
</dbReference>
<name>A0ABV0M2L8_9HYPH</name>
<keyword evidence="2 4" id="KW-1133">Transmembrane helix</keyword>
<evidence type="ECO:0000256" key="3">
    <source>
        <dbReference type="ARBA" id="ARBA00023136"/>
    </source>
</evidence>
<feature type="domain" description="Major facilitator superfamily (MFS) profile" evidence="5">
    <location>
        <begin position="26"/>
        <end position="405"/>
    </location>
</feature>
<dbReference type="PROSITE" id="PS50850">
    <property type="entry name" value="MFS"/>
    <property type="match status" value="1"/>
</dbReference>
<dbReference type="SUPFAM" id="SSF103473">
    <property type="entry name" value="MFS general substrate transporter"/>
    <property type="match status" value="1"/>
</dbReference>
<feature type="transmembrane region" description="Helical" evidence="4">
    <location>
        <begin position="294"/>
        <end position="313"/>
    </location>
</feature>
<gene>
    <name evidence="6" type="ORF">ABK249_09745</name>
</gene>
<feature type="transmembrane region" description="Helical" evidence="4">
    <location>
        <begin position="151"/>
        <end position="173"/>
    </location>
</feature>
<dbReference type="EMBL" id="JBEAAL010000005">
    <property type="protein sequence ID" value="MEQ1405214.1"/>
    <property type="molecule type" value="Genomic_DNA"/>
</dbReference>
<proteinExistence type="predicted"/>
<evidence type="ECO:0000256" key="4">
    <source>
        <dbReference type="SAM" id="Phobius"/>
    </source>
</evidence>
<evidence type="ECO:0000259" key="5">
    <source>
        <dbReference type="PROSITE" id="PS50850"/>
    </source>
</evidence>
<keyword evidence="1 4" id="KW-0812">Transmembrane</keyword>
<dbReference type="InterPro" id="IPR011701">
    <property type="entry name" value="MFS"/>
</dbReference>
<sequence length="408" mass="43040">MADATSKPVSGPTMAAAAADVTVLPIILAVSFCHMINDIMQSMISSIYPMLKTDYALDFWQIGILTLAFQCTASLLQPVIGIITDKKPFPYSLPVGMGSTFIGLFMLASAHSYAVLVIAASLIGIGSAVFHPESSRVARLASGGRYGFAQSVFQVGGNFGQSIGPLLAAFIIVPNGQGSVAWFSIGAMLGIIILTGVARWYKAHMIANKGRKRVLNAHNLSRRTVTIALAVLALLTFSKNAYMASIGSYYTFFVIERFGVTVQQSQIMLFIFLGAVALGTVIGGPIGDRFGSKVVIWFSILGVLPFTLAMPFANLPVTIALSAIIGFIMASSFPAIVVMAQELVPGRVGMIAGIFFGIAFGIGGIAAAVLGIFADHYGITFVYTVCAFLPALGLLTVFLPGKKALRVA</sequence>
<feature type="transmembrane region" description="Helical" evidence="4">
    <location>
        <begin position="57"/>
        <end position="80"/>
    </location>
</feature>
<dbReference type="Pfam" id="PF07690">
    <property type="entry name" value="MFS_1"/>
    <property type="match status" value="1"/>
</dbReference>
<dbReference type="PANTHER" id="PTHR43129">
    <property type="entry name" value="FOSMIDOMYCIN RESISTANCE PROTEIN"/>
    <property type="match status" value="1"/>
</dbReference>
<feature type="transmembrane region" description="Helical" evidence="4">
    <location>
        <begin position="222"/>
        <end position="242"/>
    </location>
</feature>
<feature type="transmembrane region" description="Helical" evidence="4">
    <location>
        <begin position="262"/>
        <end position="282"/>
    </location>
</feature>
<dbReference type="PANTHER" id="PTHR43129:SF1">
    <property type="entry name" value="FOSMIDOMYCIN RESISTANCE PROTEIN"/>
    <property type="match status" value="1"/>
</dbReference>
<reference evidence="6 7" key="1">
    <citation type="submission" date="2024-05" db="EMBL/GenBank/DDBJ databases">
        <title>Neorhizobium sp. Rsf11, a plant growth promoting and heavy metal resistant PAH-degrader.</title>
        <authorList>
            <person name="Golubev S.N."/>
            <person name="Muratova A.Y."/>
            <person name="Markelova M.I."/>
        </authorList>
    </citation>
    <scope>NUCLEOTIDE SEQUENCE [LARGE SCALE GENOMIC DNA]</scope>
    <source>
        <strain evidence="6 7">Rsf11</strain>
    </source>
</reference>
<evidence type="ECO:0000256" key="2">
    <source>
        <dbReference type="ARBA" id="ARBA00022989"/>
    </source>
</evidence>